<keyword evidence="3" id="KW-0053">Apoptosis</keyword>
<dbReference type="SUPFAM" id="SSF52129">
    <property type="entry name" value="Caspase-like"/>
    <property type="match status" value="1"/>
</dbReference>
<dbReference type="Proteomes" id="UP000596742">
    <property type="component" value="Unassembled WGS sequence"/>
</dbReference>
<comment type="similarity">
    <text evidence="1 8">Belongs to the peptidase C14A family.</text>
</comment>
<evidence type="ECO:0000313" key="12">
    <source>
        <dbReference type="EMBL" id="VDH91688.1"/>
    </source>
</evidence>
<protein>
    <submittedName>
        <fullName evidence="12">Caspase 8</fullName>
        <ecNumber evidence="12">3.4.22.61</ecNumber>
    </submittedName>
</protein>
<dbReference type="InterPro" id="IPR002138">
    <property type="entry name" value="Pept_C14_p10"/>
</dbReference>
<dbReference type="GO" id="GO:0005737">
    <property type="term" value="C:cytoplasm"/>
    <property type="evidence" value="ECO:0007669"/>
    <property type="project" value="UniProtKB-ARBA"/>
</dbReference>
<evidence type="ECO:0000256" key="8">
    <source>
        <dbReference type="RuleBase" id="RU003971"/>
    </source>
</evidence>
<dbReference type="Gene3D" id="3.40.50.1460">
    <property type="match status" value="1"/>
</dbReference>
<dbReference type="InterPro" id="IPR001309">
    <property type="entry name" value="Pept_C14_p20"/>
</dbReference>
<keyword evidence="13" id="KW-1185">Reference proteome</keyword>
<keyword evidence="6" id="KW-0788">Thiol protease</keyword>
<dbReference type="EMBL" id="UYJE01000259">
    <property type="protein sequence ID" value="VDH91688.1"/>
    <property type="molecule type" value="Genomic_DNA"/>
</dbReference>
<evidence type="ECO:0000256" key="2">
    <source>
        <dbReference type="ARBA" id="ARBA00022670"/>
    </source>
</evidence>
<sequence>MDGGGTDWNTALLEVSDDLDSRDTRSLQYLSQAEIGNPDFEKKRDSLDIFHQLSHLKDKETVKHVRECLYLMEKFSLIRKLGLNKEELENQIKNSDTVTISPFRKALFNISKELSTAEVNRMIELSNNGLKNFSIRRLERIDESARIFELFNILEQRKDISSNDTTFLTTLFEEIHRKDLFNHLEPFTKGGLKPIGIYPVNTESPGLCIILNNEKFEDTEKFHERLGSQSDVECITKLFDNLGYKIIVKSNLRSGDIVDFVHRLKTEDHGVYTSFVFFILSHGGPRMIYGVDGLPVQISKLTEEFTASSCKTLAGKPKVFFIQACQGKKEQLIQTRASPRCLREVRSDIVPMPPVQDEPLDDVMHPNPSDFLLGFSTAPGYISYRDSRSGSFYIQSLCRQIQEKCKSHHLLDILTEVNSQVSKENILLDGGHRALTVPTQETSLTAKFYFYPELVIKHV</sequence>
<dbReference type="InterPro" id="IPR011600">
    <property type="entry name" value="Pept_C14_caspase"/>
</dbReference>
<feature type="domain" description="Caspase family p10" evidence="10">
    <location>
        <begin position="366"/>
        <end position="452"/>
    </location>
</feature>
<feature type="domain" description="DED" evidence="9">
    <location>
        <begin position="7"/>
        <end position="83"/>
    </location>
</feature>
<dbReference type="SMART" id="SM00031">
    <property type="entry name" value="DED"/>
    <property type="match status" value="2"/>
</dbReference>
<dbReference type="InterPro" id="IPR016129">
    <property type="entry name" value="Caspase_his_AS"/>
</dbReference>
<dbReference type="PROSITE" id="PS01122">
    <property type="entry name" value="CASPASE_CYS"/>
    <property type="match status" value="1"/>
</dbReference>
<dbReference type="Gene3D" id="1.10.533.10">
    <property type="entry name" value="Death Domain, Fas"/>
    <property type="match status" value="2"/>
</dbReference>
<dbReference type="OrthoDB" id="6157570at2759"/>
<dbReference type="InterPro" id="IPR015917">
    <property type="entry name" value="Pept_C14A"/>
</dbReference>
<name>A0A8B6BKL1_MYTGA</name>
<evidence type="ECO:0000259" key="10">
    <source>
        <dbReference type="PROSITE" id="PS50207"/>
    </source>
</evidence>
<dbReference type="SUPFAM" id="SSF47986">
    <property type="entry name" value="DEATH domain"/>
    <property type="match status" value="2"/>
</dbReference>
<keyword evidence="5 12" id="KW-0378">Hydrolase</keyword>
<evidence type="ECO:0000256" key="3">
    <source>
        <dbReference type="ARBA" id="ARBA00022703"/>
    </source>
</evidence>
<dbReference type="InterPro" id="IPR001875">
    <property type="entry name" value="DED_dom"/>
</dbReference>
<dbReference type="CDD" id="cd00032">
    <property type="entry name" value="CASc"/>
    <property type="match status" value="1"/>
</dbReference>
<accession>A0A8B6BKL1</accession>
<dbReference type="GO" id="GO:0006915">
    <property type="term" value="P:apoptotic process"/>
    <property type="evidence" value="ECO:0007669"/>
    <property type="project" value="UniProtKB-KW"/>
</dbReference>
<dbReference type="InterPro" id="IPR011029">
    <property type="entry name" value="DEATH-like_dom_sf"/>
</dbReference>
<dbReference type="Pfam" id="PF00656">
    <property type="entry name" value="Peptidase_C14"/>
    <property type="match status" value="1"/>
</dbReference>
<evidence type="ECO:0000256" key="7">
    <source>
        <dbReference type="ARBA" id="ARBA00023145"/>
    </source>
</evidence>
<dbReference type="EC" id="3.4.22.61" evidence="12"/>
<dbReference type="InterPro" id="IPR029030">
    <property type="entry name" value="Caspase-like_dom_sf"/>
</dbReference>
<dbReference type="PROSITE" id="PS50168">
    <property type="entry name" value="DED"/>
    <property type="match status" value="2"/>
</dbReference>
<keyword evidence="4" id="KW-0677">Repeat</keyword>
<organism evidence="12 13">
    <name type="scientific">Mytilus galloprovincialis</name>
    <name type="common">Mediterranean mussel</name>
    <dbReference type="NCBI Taxonomy" id="29158"/>
    <lineage>
        <taxon>Eukaryota</taxon>
        <taxon>Metazoa</taxon>
        <taxon>Spiralia</taxon>
        <taxon>Lophotrochozoa</taxon>
        <taxon>Mollusca</taxon>
        <taxon>Bivalvia</taxon>
        <taxon>Autobranchia</taxon>
        <taxon>Pteriomorphia</taxon>
        <taxon>Mytilida</taxon>
        <taxon>Mytiloidea</taxon>
        <taxon>Mytilidae</taxon>
        <taxon>Mytilinae</taxon>
        <taxon>Mytilus</taxon>
    </lineage>
</organism>
<dbReference type="InterPro" id="IPR033139">
    <property type="entry name" value="Caspase_cys_AS"/>
</dbReference>
<dbReference type="PROSITE" id="PS50208">
    <property type="entry name" value="CASPASE_P20"/>
    <property type="match status" value="1"/>
</dbReference>
<dbReference type="Pfam" id="PF01335">
    <property type="entry name" value="DED"/>
    <property type="match status" value="1"/>
</dbReference>
<dbReference type="GO" id="GO:0051604">
    <property type="term" value="P:protein maturation"/>
    <property type="evidence" value="ECO:0007669"/>
    <property type="project" value="UniProtKB-ARBA"/>
</dbReference>
<dbReference type="PROSITE" id="PS50207">
    <property type="entry name" value="CASPASE_P10"/>
    <property type="match status" value="1"/>
</dbReference>
<dbReference type="PROSITE" id="PS01121">
    <property type="entry name" value="CASPASE_HIS"/>
    <property type="match status" value="1"/>
</dbReference>
<dbReference type="SMART" id="SM00115">
    <property type="entry name" value="CASc"/>
    <property type="match status" value="1"/>
</dbReference>
<proteinExistence type="inferred from homology"/>
<reference evidence="12" key="1">
    <citation type="submission" date="2018-11" db="EMBL/GenBank/DDBJ databases">
        <authorList>
            <person name="Alioto T."/>
            <person name="Alioto T."/>
        </authorList>
    </citation>
    <scope>NUCLEOTIDE SEQUENCE</scope>
</reference>
<dbReference type="PANTHER" id="PTHR48169:SF7">
    <property type="entry name" value="CASPASE 10"/>
    <property type="match status" value="1"/>
</dbReference>
<dbReference type="GO" id="GO:0042981">
    <property type="term" value="P:regulation of apoptotic process"/>
    <property type="evidence" value="ECO:0007669"/>
    <property type="project" value="InterPro"/>
</dbReference>
<evidence type="ECO:0000259" key="9">
    <source>
        <dbReference type="PROSITE" id="PS50168"/>
    </source>
</evidence>
<gene>
    <name evidence="12" type="ORF">MGAL_10B088299</name>
</gene>
<keyword evidence="2" id="KW-0645">Protease</keyword>
<feature type="domain" description="Caspase family p20" evidence="11">
    <location>
        <begin position="204"/>
        <end position="329"/>
    </location>
</feature>
<evidence type="ECO:0000256" key="4">
    <source>
        <dbReference type="ARBA" id="ARBA00022737"/>
    </source>
</evidence>
<feature type="domain" description="DED" evidence="9">
    <location>
        <begin position="102"/>
        <end position="186"/>
    </location>
</feature>
<comment type="caution">
    <text evidence="12">The sequence shown here is derived from an EMBL/GenBank/DDBJ whole genome shotgun (WGS) entry which is preliminary data.</text>
</comment>
<dbReference type="PRINTS" id="PR00376">
    <property type="entry name" value="IL1BCENZYME"/>
</dbReference>
<keyword evidence="7" id="KW-0865">Zymogen</keyword>
<evidence type="ECO:0000256" key="6">
    <source>
        <dbReference type="ARBA" id="ARBA00022807"/>
    </source>
</evidence>
<dbReference type="AlphaFoldDB" id="A0A8B6BKL1"/>
<dbReference type="PANTHER" id="PTHR48169">
    <property type="entry name" value="DED DOMAIN-CONTAINING PROTEIN"/>
    <property type="match status" value="1"/>
</dbReference>
<evidence type="ECO:0000313" key="13">
    <source>
        <dbReference type="Proteomes" id="UP000596742"/>
    </source>
</evidence>
<evidence type="ECO:0000256" key="1">
    <source>
        <dbReference type="ARBA" id="ARBA00010134"/>
    </source>
</evidence>
<evidence type="ECO:0000256" key="5">
    <source>
        <dbReference type="ARBA" id="ARBA00022801"/>
    </source>
</evidence>
<evidence type="ECO:0000259" key="11">
    <source>
        <dbReference type="PROSITE" id="PS50208"/>
    </source>
</evidence>
<dbReference type="GO" id="GO:0004197">
    <property type="term" value="F:cysteine-type endopeptidase activity"/>
    <property type="evidence" value="ECO:0007669"/>
    <property type="project" value="InterPro"/>
</dbReference>
<dbReference type="GO" id="GO:0006508">
    <property type="term" value="P:proteolysis"/>
    <property type="evidence" value="ECO:0007669"/>
    <property type="project" value="UniProtKB-KW"/>
</dbReference>